<evidence type="ECO:0000313" key="2">
    <source>
        <dbReference type="Proteomes" id="UP000183639"/>
    </source>
</evidence>
<organism evidence="1 2">
    <name type="scientific">Selenomonas ruminantium</name>
    <dbReference type="NCBI Taxonomy" id="971"/>
    <lineage>
        <taxon>Bacteria</taxon>
        <taxon>Bacillati</taxon>
        <taxon>Bacillota</taxon>
        <taxon>Negativicutes</taxon>
        <taxon>Selenomonadales</taxon>
        <taxon>Selenomonadaceae</taxon>
        <taxon>Selenomonas</taxon>
    </lineage>
</organism>
<evidence type="ECO:0000313" key="1">
    <source>
        <dbReference type="EMBL" id="SFH69005.1"/>
    </source>
</evidence>
<dbReference type="Proteomes" id="UP000183639">
    <property type="component" value="Unassembled WGS sequence"/>
</dbReference>
<reference evidence="1 2" key="1">
    <citation type="submission" date="2016-10" db="EMBL/GenBank/DDBJ databases">
        <authorList>
            <person name="de Groot N.N."/>
        </authorList>
    </citation>
    <scope>NUCLEOTIDE SEQUENCE [LARGE SCALE GENOMIC DNA]</scope>
    <source>
        <strain evidence="1 2">Z108</strain>
    </source>
</reference>
<name>A0A1I3C356_SELRU</name>
<dbReference type="AlphaFoldDB" id="A0A1I3C356"/>
<protein>
    <submittedName>
        <fullName evidence="1">Uncharacterized protein</fullName>
    </submittedName>
</protein>
<proteinExistence type="predicted"/>
<accession>A0A1I3C356</accession>
<gene>
    <name evidence="1" type="ORF">SAMN04487861_102123</name>
</gene>
<sequence>MSNLDMSDRLFTWKLALVTIWRHRICGGDCQSWGNRLTISPGMMMPQAGNGFVQDDLSNGQANYGNQQGKRCYFCGSIFSKQYTPHAIAKQSSTIGQVSIFPRRFPARILTDSGYCTRFWLRIPAVNGCKCCSFAVS</sequence>
<dbReference type="EMBL" id="FOQK01000002">
    <property type="protein sequence ID" value="SFH69005.1"/>
    <property type="molecule type" value="Genomic_DNA"/>
</dbReference>